<dbReference type="Proteomes" id="UP000741282">
    <property type="component" value="Unassembled WGS sequence"/>
</dbReference>
<evidence type="ECO:0000256" key="1">
    <source>
        <dbReference type="ARBA" id="ARBA00006525"/>
    </source>
</evidence>
<evidence type="ECO:0000313" key="4">
    <source>
        <dbReference type="EMBL" id="MCA9376345.1"/>
    </source>
</evidence>
<feature type="compositionally biased region" description="Basic and acidic residues" evidence="2">
    <location>
        <begin position="47"/>
        <end position="65"/>
    </location>
</feature>
<name>A0A955HZP4_9BACT</name>
<feature type="domain" description="Smf/DprA SLOG" evidence="3">
    <location>
        <begin position="207"/>
        <end position="408"/>
    </location>
</feature>
<dbReference type="PANTHER" id="PTHR43022:SF1">
    <property type="entry name" value="PROTEIN SMF"/>
    <property type="match status" value="1"/>
</dbReference>
<feature type="compositionally biased region" description="Basic and acidic residues" evidence="2">
    <location>
        <begin position="128"/>
        <end position="140"/>
    </location>
</feature>
<proteinExistence type="inferred from homology"/>
<reference evidence="4" key="2">
    <citation type="journal article" date="2021" name="Microbiome">
        <title>Successional dynamics and alternative stable states in a saline activated sludge microbial community over 9 years.</title>
        <authorList>
            <person name="Wang Y."/>
            <person name="Ye J."/>
            <person name="Ju F."/>
            <person name="Liu L."/>
            <person name="Boyd J.A."/>
            <person name="Deng Y."/>
            <person name="Parks D.H."/>
            <person name="Jiang X."/>
            <person name="Yin X."/>
            <person name="Woodcroft B.J."/>
            <person name="Tyson G.W."/>
            <person name="Hugenholtz P."/>
            <person name="Polz M.F."/>
            <person name="Zhang T."/>
        </authorList>
    </citation>
    <scope>NUCLEOTIDE SEQUENCE</scope>
    <source>
        <strain evidence="4">HKST-UBA17</strain>
    </source>
</reference>
<gene>
    <name evidence="4" type="primary">dprA</name>
    <name evidence="4" type="ORF">KC685_00305</name>
</gene>
<dbReference type="PANTHER" id="PTHR43022">
    <property type="entry name" value="PROTEIN SMF"/>
    <property type="match status" value="1"/>
</dbReference>
<protein>
    <submittedName>
        <fullName evidence="4">DNA-processing protein DprA</fullName>
    </submittedName>
</protein>
<dbReference type="AlphaFoldDB" id="A0A955HZP4"/>
<dbReference type="InterPro" id="IPR003488">
    <property type="entry name" value="DprA"/>
</dbReference>
<sequence>MIPSKPTRDIDTPAFMSAILSFPGFGHVRLKRLIDDEVQRIGEFQHESVTERIEDPRHSKGEQREQGIQQKQNSHQIEATDTKKRSQQNKPSGQETTQEGVVTQEGVTTRQGVVTRQSETPRQGVVTRKGEVTRQSETTRESIVTSNSVKMQFNESSLYSETSPYRFDLDRLIFKFCTENGISEQVFRRKMRDFESTFISGDIIPVMCWSKLFPQGFLGLRDAPQVIFISGDPSILSCSNITIVGTRKHTFYGGKVVRRIIDSIKNIATESAVVSGLAYGIDSQAHQYTLDSGLRTIAVVAGGIDKGYPKRNERLYDEIVQKGAVLSEFPPGVDVVKGMFPMRNRLLAALSKMVIVVESSSKGGSMITARHAAEMGVDVLAVPGDIDRSVAEGCNLLIAQGAIPLYSFEVFDEYLELKRGAC</sequence>
<comment type="caution">
    <text evidence="4">The sequence shown here is derived from an EMBL/GenBank/DDBJ whole genome shotgun (WGS) entry which is preliminary data.</text>
</comment>
<dbReference type="InterPro" id="IPR057666">
    <property type="entry name" value="DrpA_SLOG"/>
</dbReference>
<evidence type="ECO:0000259" key="3">
    <source>
        <dbReference type="Pfam" id="PF02481"/>
    </source>
</evidence>
<dbReference type="GO" id="GO:0009294">
    <property type="term" value="P:DNA-mediated transformation"/>
    <property type="evidence" value="ECO:0007669"/>
    <property type="project" value="InterPro"/>
</dbReference>
<dbReference type="Gene3D" id="3.40.50.450">
    <property type="match status" value="1"/>
</dbReference>
<evidence type="ECO:0000313" key="5">
    <source>
        <dbReference type="Proteomes" id="UP000741282"/>
    </source>
</evidence>
<organism evidence="4 5">
    <name type="scientific">Candidatus Dojkabacteria bacterium</name>
    <dbReference type="NCBI Taxonomy" id="2099670"/>
    <lineage>
        <taxon>Bacteria</taxon>
        <taxon>Candidatus Dojkabacteria</taxon>
    </lineage>
</organism>
<reference evidence="4" key="1">
    <citation type="submission" date="2020-04" db="EMBL/GenBank/DDBJ databases">
        <authorList>
            <person name="Zhang T."/>
        </authorList>
    </citation>
    <scope>NUCLEOTIDE SEQUENCE</scope>
    <source>
        <strain evidence="4">HKST-UBA17</strain>
    </source>
</reference>
<accession>A0A955HZP4</accession>
<dbReference type="SUPFAM" id="SSF102405">
    <property type="entry name" value="MCP/YpsA-like"/>
    <property type="match status" value="1"/>
</dbReference>
<feature type="compositionally biased region" description="Polar residues" evidence="2">
    <location>
        <begin position="88"/>
        <end position="121"/>
    </location>
</feature>
<dbReference type="Pfam" id="PF02481">
    <property type="entry name" value="DNA_processg_A"/>
    <property type="match status" value="1"/>
</dbReference>
<comment type="similarity">
    <text evidence="1">Belongs to the DprA/Smf family.</text>
</comment>
<dbReference type="EMBL" id="JAGQLN010000001">
    <property type="protein sequence ID" value="MCA9376345.1"/>
    <property type="molecule type" value="Genomic_DNA"/>
</dbReference>
<feature type="region of interest" description="Disordered" evidence="2">
    <location>
        <begin position="47"/>
        <end position="141"/>
    </location>
</feature>
<dbReference type="NCBIfam" id="TIGR00732">
    <property type="entry name" value="dprA"/>
    <property type="match status" value="1"/>
</dbReference>
<feature type="compositionally biased region" description="Polar residues" evidence="2">
    <location>
        <begin position="66"/>
        <end position="77"/>
    </location>
</feature>
<evidence type="ECO:0000256" key="2">
    <source>
        <dbReference type="SAM" id="MobiDB-lite"/>
    </source>
</evidence>